<evidence type="ECO:0000256" key="1">
    <source>
        <dbReference type="SAM" id="Coils"/>
    </source>
</evidence>
<comment type="caution">
    <text evidence="2">The sequence shown here is derived from an EMBL/GenBank/DDBJ whole genome shotgun (WGS) entry which is preliminary data.</text>
</comment>
<protein>
    <submittedName>
        <fullName evidence="2">Uncharacterized protein</fullName>
    </submittedName>
</protein>
<proteinExistence type="predicted"/>
<evidence type="ECO:0000313" key="3">
    <source>
        <dbReference type="Proteomes" id="UP001141806"/>
    </source>
</evidence>
<name>A0A9Q0L319_9MAGN</name>
<keyword evidence="1" id="KW-0175">Coiled coil</keyword>
<dbReference type="EMBL" id="JAMYWD010000001">
    <property type="protein sequence ID" value="KAJ4981467.1"/>
    <property type="molecule type" value="Genomic_DNA"/>
</dbReference>
<dbReference type="Proteomes" id="UP001141806">
    <property type="component" value="Unassembled WGS sequence"/>
</dbReference>
<accession>A0A9Q0L319</accession>
<organism evidence="2 3">
    <name type="scientific">Protea cynaroides</name>
    <dbReference type="NCBI Taxonomy" id="273540"/>
    <lineage>
        <taxon>Eukaryota</taxon>
        <taxon>Viridiplantae</taxon>
        <taxon>Streptophyta</taxon>
        <taxon>Embryophyta</taxon>
        <taxon>Tracheophyta</taxon>
        <taxon>Spermatophyta</taxon>
        <taxon>Magnoliopsida</taxon>
        <taxon>Proteales</taxon>
        <taxon>Proteaceae</taxon>
        <taxon>Protea</taxon>
    </lineage>
</organism>
<sequence length="185" mass="20495">MTGTLTPTIENCATFLRLEGAKKYSDESYQWAKEKKLEVVLFQGKVKDLEGEVRGLKDENSKSVKLKSEAMHTVELTDKCFQDARSDASKLMEQFTDADKAWEELKKTLENEWAVYEATLEELHREKVTLEATMAIPKTLQPSTLLSSSEQAPMVPISSEMVALETPTAEVPASGGSVGPIPVLN</sequence>
<keyword evidence="3" id="KW-1185">Reference proteome</keyword>
<reference evidence="2" key="1">
    <citation type="journal article" date="2023" name="Plant J.">
        <title>The genome of the king protea, Protea cynaroides.</title>
        <authorList>
            <person name="Chang J."/>
            <person name="Duong T.A."/>
            <person name="Schoeman C."/>
            <person name="Ma X."/>
            <person name="Roodt D."/>
            <person name="Barker N."/>
            <person name="Li Z."/>
            <person name="Van de Peer Y."/>
            <person name="Mizrachi E."/>
        </authorList>
    </citation>
    <scope>NUCLEOTIDE SEQUENCE</scope>
    <source>
        <tissue evidence="2">Young leaves</tissue>
    </source>
</reference>
<feature type="coiled-coil region" evidence="1">
    <location>
        <begin position="92"/>
        <end position="126"/>
    </location>
</feature>
<gene>
    <name evidence="2" type="ORF">NE237_032304</name>
</gene>
<dbReference type="AlphaFoldDB" id="A0A9Q0L319"/>
<evidence type="ECO:0000313" key="2">
    <source>
        <dbReference type="EMBL" id="KAJ4981467.1"/>
    </source>
</evidence>